<organism evidence="2 3">
    <name type="scientific">Trichinella patagoniensis</name>
    <dbReference type="NCBI Taxonomy" id="990121"/>
    <lineage>
        <taxon>Eukaryota</taxon>
        <taxon>Metazoa</taxon>
        <taxon>Ecdysozoa</taxon>
        <taxon>Nematoda</taxon>
        <taxon>Enoplea</taxon>
        <taxon>Dorylaimia</taxon>
        <taxon>Trichinellida</taxon>
        <taxon>Trichinellidae</taxon>
        <taxon>Trichinella</taxon>
    </lineage>
</organism>
<name>A0A0V0Z7T1_9BILA</name>
<proteinExistence type="predicted"/>
<sequence>MILSIVYTLLHVYSNASVVMQVKSHISKQQIGRCQQTVVCPSAFCRTFARVVSFRSRQT</sequence>
<accession>A0A0V0Z7T1</accession>
<reference evidence="2 3" key="1">
    <citation type="submission" date="2015-01" db="EMBL/GenBank/DDBJ databases">
        <title>Evolution of Trichinella species and genotypes.</title>
        <authorList>
            <person name="Korhonen P.K."/>
            <person name="Edoardo P."/>
            <person name="Giuseppe L.R."/>
            <person name="Gasser R.B."/>
        </authorList>
    </citation>
    <scope>NUCLEOTIDE SEQUENCE [LARGE SCALE GENOMIC DNA]</scope>
    <source>
        <strain evidence="2">ISS2496</strain>
    </source>
</reference>
<keyword evidence="1" id="KW-0732">Signal</keyword>
<evidence type="ECO:0000313" key="2">
    <source>
        <dbReference type="EMBL" id="KRY08513.1"/>
    </source>
</evidence>
<feature type="chain" id="PRO_5006873655" evidence="1">
    <location>
        <begin position="17"/>
        <end position="59"/>
    </location>
</feature>
<protein>
    <submittedName>
        <fullName evidence="2">Uncharacterized protein</fullName>
    </submittedName>
</protein>
<keyword evidence="3" id="KW-1185">Reference proteome</keyword>
<dbReference type="EMBL" id="JYDQ01000329">
    <property type="protein sequence ID" value="KRY08513.1"/>
    <property type="molecule type" value="Genomic_DNA"/>
</dbReference>
<evidence type="ECO:0000313" key="3">
    <source>
        <dbReference type="Proteomes" id="UP000054783"/>
    </source>
</evidence>
<dbReference type="AlphaFoldDB" id="A0A0V0Z7T1"/>
<feature type="signal peptide" evidence="1">
    <location>
        <begin position="1"/>
        <end position="16"/>
    </location>
</feature>
<dbReference type="Proteomes" id="UP000054783">
    <property type="component" value="Unassembled WGS sequence"/>
</dbReference>
<gene>
    <name evidence="2" type="ORF">T12_4233</name>
</gene>
<comment type="caution">
    <text evidence="2">The sequence shown here is derived from an EMBL/GenBank/DDBJ whole genome shotgun (WGS) entry which is preliminary data.</text>
</comment>
<evidence type="ECO:0000256" key="1">
    <source>
        <dbReference type="SAM" id="SignalP"/>
    </source>
</evidence>